<gene>
    <name evidence="2" type="ORF">ACFFIX_20045</name>
</gene>
<reference evidence="2 3" key="1">
    <citation type="submission" date="2024-09" db="EMBL/GenBank/DDBJ databases">
        <authorList>
            <person name="Sun Q."/>
            <person name="Mori K."/>
        </authorList>
    </citation>
    <scope>NUCLEOTIDE SEQUENCE [LARGE SCALE GENOMIC DNA]</scope>
    <source>
        <strain evidence="2 3">CCM 7228</strain>
    </source>
</reference>
<protein>
    <recommendedName>
        <fullName evidence="4">Holin</fullName>
    </recommendedName>
</protein>
<keyword evidence="1" id="KW-0812">Transmembrane</keyword>
<feature type="transmembrane region" description="Helical" evidence="1">
    <location>
        <begin position="32"/>
        <end position="53"/>
    </location>
</feature>
<accession>A0ABV6GJQ0</accession>
<evidence type="ECO:0000313" key="3">
    <source>
        <dbReference type="Proteomes" id="UP001589854"/>
    </source>
</evidence>
<dbReference type="Proteomes" id="UP001589854">
    <property type="component" value="Unassembled WGS sequence"/>
</dbReference>
<keyword evidence="3" id="KW-1185">Reference proteome</keyword>
<proteinExistence type="predicted"/>
<evidence type="ECO:0000313" key="2">
    <source>
        <dbReference type="EMBL" id="MFC0273688.1"/>
    </source>
</evidence>
<organism evidence="2 3">
    <name type="scientific">Metabacillus herbersteinensis</name>
    <dbReference type="NCBI Taxonomy" id="283816"/>
    <lineage>
        <taxon>Bacteria</taxon>
        <taxon>Bacillati</taxon>
        <taxon>Bacillota</taxon>
        <taxon>Bacilli</taxon>
        <taxon>Bacillales</taxon>
        <taxon>Bacillaceae</taxon>
        <taxon>Metabacillus</taxon>
    </lineage>
</organism>
<feature type="transmembrane region" description="Helical" evidence="1">
    <location>
        <begin position="7"/>
        <end position="26"/>
    </location>
</feature>
<evidence type="ECO:0008006" key="4">
    <source>
        <dbReference type="Google" id="ProtNLM"/>
    </source>
</evidence>
<keyword evidence="1" id="KW-1133">Transmembrane helix</keyword>
<name>A0ABV6GJQ0_9BACI</name>
<comment type="caution">
    <text evidence="2">The sequence shown here is derived from an EMBL/GenBank/DDBJ whole genome shotgun (WGS) entry which is preliminary data.</text>
</comment>
<keyword evidence="1" id="KW-0472">Membrane</keyword>
<dbReference type="RefSeq" id="WP_378937242.1">
    <property type="nucleotide sequence ID" value="NZ_JBHLVO010000023.1"/>
</dbReference>
<dbReference type="EMBL" id="JBHLVO010000023">
    <property type="protein sequence ID" value="MFC0273688.1"/>
    <property type="molecule type" value="Genomic_DNA"/>
</dbReference>
<sequence length="57" mass="6181">MKLNTPQIIFTSAFVATVVTVSSSFIEWDKQIYAGIFAGITTIVGAVIAKIIFKDKS</sequence>
<evidence type="ECO:0000256" key="1">
    <source>
        <dbReference type="SAM" id="Phobius"/>
    </source>
</evidence>